<dbReference type="Proteomes" id="UP000225706">
    <property type="component" value="Unassembled WGS sequence"/>
</dbReference>
<dbReference type="PANTHER" id="PTHR24104:SF57">
    <property type="entry name" value="BEE-MILK PROTEIN"/>
    <property type="match status" value="1"/>
</dbReference>
<reference evidence="5" key="1">
    <citation type="journal article" date="2017" name="bioRxiv">
        <title>Comparative analysis of the genomes of Stylophora pistillata and Acropora digitifera provides evidence for extensive differences between species of corals.</title>
        <authorList>
            <person name="Voolstra C.R."/>
            <person name="Li Y."/>
            <person name="Liew Y.J."/>
            <person name="Baumgarten S."/>
            <person name="Zoccola D."/>
            <person name="Flot J.-F."/>
            <person name="Tambutte S."/>
            <person name="Allemand D."/>
            <person name="Aranda M."/>
        </authorList>
    </citation>
    <scope>NUCLEOTIDE SEQUENCE [LARGE SCALE GENOMIC DNA]</scope>
</reference>
<dbReference type="AlphaFoldDB" id="A0A2B4RJX2"/>
<dbReference type="OrthoDB" id="5958129at2759"/>
<keyword evidence="1" id="KW-0479">Metal-binding</keyword>
<evidence type="ECO:0000313" key="4">
    <source>
        <dbReference type="EMBL" id="PFX17921.1"/>
    </source>
</evidence>
<dbReference type="PROSITE" id="PS50119">
    <property type="entry name" value="ZF_BBOX"/>
    <property type="match status" value="1"/>
</dbReference>
<dbReference type="GO" id="GO:0043161">
    <property type="term" value="P:proteasome-mediated ubiquitin-dependent protein catabolic process"/>
    <property type="evidence" value="ECO:0007669"/>
    <property type="project" value="TreeGrafter"/>
</dbReference>
<feature type="repeat" description="Filamin" evidence="2">
    <location>
        <begin position="447"/>
        <end position="551"/>
    </location>
</feature>
<dbReference type="GO" id="GO:0061630">
    <property type="term" value="F:ubiquitin protein ligase activity"/>
    <property type="evidence" value="ECO:0007669"/>
    <property type="project" value="TreeGrafter"/>
</dbReference>
<gene>
    <name evidence="4" type="primary">trim71</name>
    <name evidence="4" type="ORF">AWC38_SpisGene17737</name>
</gene>
<dbReference type="InterPro" id="IPR041249">
    <property type="entry name" value="HEPN_DZIP3"/>
</dbReference>
<dbReference type="InterPro" id="IPR017868">
    <property type="entry name" value="Filamin/ABP280_repeat-like"/>
</dbReference>
<dbReference type="PROSITE" id="PS50194">
    <property type="entry name" value="FILAMIN_REPEAT"/>
    <property type="match status" value="1"/>
</dbReference>
<protein>
    <submittedName>
        <fullName evidence="4">E3 ubiquitin-protein ligase TRIM71</fullName>
    </submittedName>
</protein>
<dbReference type="SUPFAM" id="SSF101898">
    <property type="entry name" value="NHL repeat"/>
    <property type="match status" value="1"/>
</dbReference>
<dbReference type="InterPro" id="IPR014756">
    <property type="entry name" value="Ig_E-set"/>
</dbReference>
<keyword evidence="5" id="KW-1185">Reference proteome</keyword>
<dbReference type="InterPro" id="IPR011042">
    <property type="entry name" value="6-blade_b-propeller_TolB-like"/>
</dbReference>
<dbReference type="Gene3D" id="2.120.10.30">
    <property type="entry name" value="TolB, C-terminal domain"/>
    <property type="match status" value="1"/>
</dbReference>
<sequence length="818" mass="92383">MATAAPPVSSTKETTNYARLCRLLVDVGTQALRDTFDTIYPPANLHAILSATKTTLQSLRTKKVINATQWGKLFPAIPTSVSSAHFDITLLMVLLRNVCGLPSPAAGWDTLPAVTDVSREADVARVKYYRNTVYGHAECASVDDSMFNACWGDIRDTLVRLGGMKYKAAIDNLETECMDPEAEDHYKEALSQWKKDEDSVKDKLDEVIKKLDDLTSSSLPQSKESAIEGKSTVLEELSDPALCRERGHETETLDHYCKNCKVRVCDKCGRTRHTHHTKVNIQQATEEEKLKMEEIVEQVKLRIVDLEMQMKTTTELLTISKEKITAARKDVWTTVEELIRELKKHERAMVTQLDFIEKEQQRDHSTQLEHLQASVNELKSSVLTCEEILHKKVSIETLQAQQAEIERCRGILQAPKKDIYKTCQLRYQINEEYHKSLTGSAPGELIVSKTDPLRSCLKWDDWRRWEAGKKQSFEVELNSSDKNFWHRNINNIDEIKVKVHSPTGVDYELECNFAFLGSHCFAFRPLCDGEHEVTASVNDQPLPGTPLRLLVAPHQYNRIIKHQPRRKTQFKEPCAVAIDTKTGNWAVADRKKQRVQIFSFLGYDLNKLGQSEPVLKEPTSVAFTQSGDVIVISAGAMFLFTTNGKFIEKVSNKHLKDPFSVTFASDGRMVVCDSSDKSVKVLSPDGTELLQSFRAPDSEDSPWEAVCHQDMFFVSYPTATCVKTFNKDGDFLYDIGKENRGEGRLSKPRGLAVDAFGSLIVCDEENKSLSFFKLTGTFLKMIRSDRWDCPWSIAVSPSTLSAWFIVADPNTKSVIICE</sequence>
<dbReference type="SUPFAM" id="SSF81296">
    <property type="entry name" value="E set domains"/>
    <property type="match status" value="1"/>
</dbReference>
<dbReference type="InterPro" id="IPR000315">
    <property type="entry name" value="Znf_B-box"/>
</dbReference>
<dbReference type="InterPro" id="IPR013783">
    <property type="entry name" value="Ig-like_fold"/>
</dbReference>
<proteinExistence type="predicted"/>
<dbReference type="Gene3D" id="3.30.160.60">
    <property type="entry name" value="Classic Zinc Finger"/>
    <property type="match status" value="1"/>
</dbReference>
<comment type="caution">
    <text evidence="4">The sequence shown here is derived from an EMBL/GenBank/DDBJ whole genome shotgun (WGS) entry which is preliminary data.</text>
</comment>
<evidence type="ECO:0000313" key="5">
    <source>
        <dbReference type="Proteomes" id="UP000225706"/>
    </source>
</evidence>
<evidence type="ECO:0000256" key="2">
    <source>
        <dbReference type="PROSITE-ProRule" id="PRU00087"/>
    </source>
</evidence>
<evidence type="ECO:0000259" key="3">
    <source>
        <dbReference type="PROSITE" id="PS50119"/>
    </source>
</evidence>
<dbReference type="GO" id="GO:0000209">
    <property type="term" value="P:protein polyubiquitination"/>
    <property type="evidence" value="ECO:0007669"/>
    <property type="project" value="TreeGrafter"/>
</dbReference>
<dbReference type="Gene3D" id="2.60.40.10">
    <property type="entry name" value="Immunoglobulins"/>
    <property type="match status" value="1"/>
</dbReference>
<accession>A0A2B4RJX2</accession>
<dbReference type="EMBL" id="LSMT01000441">
    <property type="protein sequence ID" value="PFX17921.1"/>
    <property type="molecule type" value="Genomic_DNA"/>
</dbReference>
<dbReference type="InterPro" id="IPR050952">
    <property type="entry name" value="TRIM-NHL_E3_ligases"/>
</dbReference>
<dbReference type="PANTHER" id="PTHR24104">
    <property type="entry name" value="E3 UBIQUITIN-PROTEIN LIGASE NHLRC1-RELATED"/>
    <property type="match status" value="1"/>
</dbReference>
<evidence type="ECO:0000256" key="1">
    <source>
        <dbReference type="PROSITE-ProRule" id="PRU00024"/>
    </source>
</evidence>
<feature type="domain" description="B box-type" evidence="3">
    <location>
        <begin position="238"/>
        <end position="281"/>
    </location>
</feature>
<dbReference type="SUPFAM" id="SSF57845">
    <property type="entry name" value="B-box zinc-binding domain"/>
    <property type="match status" value="1"/>
</dbReference>
<dbReference type="GO" id="GO:0008270">
    <property type="term" value="F:zinc ion binding"/>
    <property type="evidence" value="ECO:0007669"/>
    <property type="project" value="UniProtKB-KW"/>
</dbReference>
<name>A0A2B4RJX2_STYPI</name>
<organism evidence="4 5">
    <name type="scientific">Stylophora pistillata</name>
    <name type="common">Smooth cauliflower coral</name>
    <dbReference type="NCBI Taxonomy" id="50429"/>
    <lineage>
        <taxon>Eukaryota</taxon>
        <taxon>Metazoa</taxon>
        <taxon>Cnidaria</taxon>
        <taxon>Anthozoa</taxon>
        <taxon>Hexacorallia</taxon>
        <taxon>Scleractinia</taxon>
        <taxon>Astrocoeniina</taxon>
        <taxon>Pocilloporidae</taxon>
        <taxon>Stylophora</taxon>
    </lineage>
</organism>
<dbReference type="CDD" id="cd05819">
    <property type="entry name" value="NHL"/>
    <property type="match status" value="1"/>
</dbReference>
<keyword evidence="1" id="KW-0863">Zinc-finger</keyword>
<dbReference type="Pfam" id="PF18738">
    <property type="entry name" value="HEPN_DZIP3"/>
    <property type="match status" value="1"/>
</dbReference>
<keyword evidence="1" id="KW-0862">Zinc</keyword>